<reference evidence="3" key="1">
    <citation type="submission" date="2019-08" db="EMBL/GenBank/DDBJ databases">
        <authorList>
            <person name="Kucharzyk K."/>
            <person name="Murdoch R.W."/>
            <person name="Higgins S."/>
            <person name="Loffler F."/>
        </authorList>
    </citation>
    <scope>NUCLEOTIDE SEQUENCE</scope>
</reference>
<dbReference type="InterPro" id="IPR040829">
    <property type="entry name" value="Cap16_NUDIX"/>
</dbReference>
<feature type="transmembrane region" description="Helical" evidence="1">
    <location>
        <begin position="31"/>
        <end position="49"/>
    </location>
</feature>
<protein>
    <recommendedName>
        <fullName evidence="2">CD-NTase-associated protein 16 NUDIX domain-containing protein</fullName>
    </recommendedName>
</protein>
<dbReference type="EMBL" id="VSSQ01006934">
    <property type="protein sequence ID" value="MPM34314.1"/>
    <property type="molecule type" value="Genomic_DNA"/>
</dbReference>
<accession>A0A644Z8M0</accession>
<keyword evidence="1" id="KW-0812">Transmembrane</keyword>
<proteinExistence type="predicted"/>
<evidence type="ECO:0000256" key="1">
    <source>
        <dbReference type="SAM" id="Phobius"/>
    </source>
</evidence>
<evidence type="ECO:0000259" key="2">
    <source>
        <dbReference type="Pfam" id="PF18167"/>
    </source>
</evidence>
<keyword evidence="1" id="KW-0472">Membrane</keyword>
<evidence type="ECO:0000313" key="3">
    <source>
        <dbReference type="EMBL" id="MPM34314.1"/>
    </source>
</evidence>
<comment type="caution">
    <text evidence="3">The sequence shown here is derived from an EMBL/GenBank/DDBJ whole genome shotgun (WGS) entry which is preliminary data.</text>
</comment>
<feature type="transmembrane region" description="Helical" evidence="1">
    <location>
        <begin position="7"/>
        <end position="25"/>
    </location>
</feature>
<feature type="domain" description="CD-NTase-associated protein 16 NUDIX" evidence="2">
    <location>
        <begin position="83"/>
        <end position="283"/>
    </location>
</feature>
<keyword evidence="1" id="KW-1133">Transmembrane helix</keyword>
<dbReference type="Pfam" id="PF18167">
    <property type="entry name" value="Sa_NUDIX"/>
    <property type="match status" value="1"/>
</dbReference>
<organism evidence="3">
    <name type="scientific">bioreactor metagenome</name>
    <dbReference type="NCBI Taxonomy" id="1076179"/>
    <lineage>
        <taxon>unclassified sequences</taxon>
        <taxon>metagenomes</taxon>
        <taxon>ecological metagenomes</taxon>
    </lineage>
</organism>
<dbReference type="AlphaFoldDB" id="A0A644Z8M0"/>
<gene>
    <name evidence="3" type="ORF">SDC9_80896</name>
</gene>
<name>A0A644Z8M0_9ZZZZ</name>
<sequence>MKNKLKPLISPFMWVVIAIAVLIYFEVNSKITIPIILISIATFILEYSTGSLFSKILSLFEGNNWKTSQRKLVKDGKLQPDTKIRISFAYLFRIRIDNYYFLIQNNRSKKYQPVGGAYKFSEKERDYLSDNYSLEDDDRIPVDEITKLDYRLFVKNRDLKNFFKRFNKTPHRENIENLSREFIEEIFNSGILNQDDFGTLTYKYCGRHITQIEDTVFWPFEILLADIIEVRLTDEQENLLRGLMKKECKKYIFATSKDIRHLGVKIGTHELGDNIANHTHKILTENSDTLIYKNKYKNTISIPL</sequence>